<gene>
    <name evidence="2" type="ORF">LMG29739_06024</name>
</gene>
<evidence type="ECO:0000313" key="3">
    <source>
        <dbReference type="Proteomes" id="UP000494329"/>
    </source>
</evidence>
<evidence type="ECO:0000313" key="2">
    <source>
        <dbReference type="EMBL" id="CAB3771399.1"/>
    </source>
</evidence>
<protein>
    <submittedName>
        <fullName evidence="2">Uncharacterized protein</fullName>
    </submittedName>
</protein>
<evidence type="ECO:0000256" key="1">
    <source>
        <dbReference type="SAM" id="Phobius"/>
    </source>
</evidence>
<sequence length="61" mass="6821">MQTIDETLRVTTLLAEDSLNPARARHARRHGAGLWIAFFKGCACVGAAVVLLFFTYRLFSH</sequence>
<dbReference type="AlphaFoldDB" id="A0A6J5EXS3"/>
<proteinExistence type="predicted"/>
<keyword evidence="1" id="KW-0472">Membrane</keyword>
<feature type="transmembrane region" description="Helical" evidence="1">
    <location>
        <begin position="32"/>
        <end position="56"/>
    </location>
</feature>
<keyword evidence="1" id="KW-0812">Transmembrane</keyword>
<dbReference type="EMBL" id="CADIKF010000080">
    <property type="protein sequence ID" value="CAB3771399.1"/>
    <property type="molecule type" value="Genomic_DNA"/>
</dbReference>
<name>A0A6J5EXS3_9BURK</name>
<reference evidence="2 3" key="1">
    <citation type="submission" date="2020-04" db="EMBL/GenBank/DDBJ databases">
        <authorList>
            <person name="De Canck E."/>
        </authorList>
    </citation>
    <scope>NUCLEOTIDE SEQUENCE [LARGE SCALE GENOMIC DNA]</scope>
    <source>
        <strain evidence="2 3">LMG 29739</strain>
    </source>
</reference>
<keyword evidence="3" id="KW-1185">Reference proteome</keyword>
<dbReference type="Proteomes" id="UP000494329">
    <property type="component" value="Unassembled WGS sequence"/>
</dbReference>
<organism evidence="2 3">
    <name type="scientific">Paraburkholderia solisilvae</name>
    <dbReference type="NCBI Taxonomy" id="624376"/>
    <lineage>
        <taxon>Bacteria</taxon>
        <taxon>Pseudomonadati</taxon>
        <taxon>Pseudomonadota</taxon>
        <taxon>Betaproteobacteria</taxon>
        <taxon>Burkholderiales</taxon>
        <taxon>Burkholderiaceae</taxon>
        <taxon>Paraburkholderia</taxon>
    </lineage>
</organism>
<keyword evidence="1" id="KW-1133">Transmembrane helix</keyword>
<accession>A0A6J5EXS3</accession>